<dbReference type="Pfam" id="PF03989">
    <property type="entry name" value="DNA_gyraseA_C"/>
    <property type="match status" value="3"/>
</dbReference>
<dbReference type="GO" id="GO:0006265">
    <property type="term" value="P:DNA topological change"/>
    <property type="evidence" value="ECO:0007669"/>
    <property type="project" value="UniProtKB-UniRule"/>
</dbReference>
<evidence type="ECO:0000256" key="2">
    <source>
        <dbReference type="ARBA" id="ARBA00008263"/>
    </source>
</evidence>
<evidence type="ECO:0000256" key="5">
    <source>
        <dbReference type="ARBA" id="ARBA00023125"/>
    </source>
</evidence>
<dbReference type="PROSITE" id="PS52040">
    <property type="entry name" value="TOPO_IIA"/>
    <property type="match status" value="1"/>
</dbReference>
<dbReference type="InterPro" id="IPR035516">
    <property type="entry name" value="Gyrase/topoIV_suA_C"/>
</dbReference>
<dbReference type="Proteomes" id="UP000324974">
    <property type="component" value="Chromosome"/>
</dbReference>
<dbReference type="GO" id="GO:0005737">
    <property type="term" value="C:cytoplasm"/>
    <property type="evidence" value="ECO:0007669"/>
    <property type="project" value="TreeGrafter"/>
</dbReference>
<keyword evidence="4 7" id="KW-0799">Topoisomerase</keyword>
<keyword evidence="8" id="KW-0175">Coiled coil</keyword>
<reference evidence="11" key="1">
    <citation type="submission" date="2019-08" db="EMBL/GenBank/DDBJ databases">
        <title>Limnoglobus roseus gen. nov., sp. nov., a novel freshwater planctomycete with a giant genome from the family Gemmataceae.</title>
        <authorList>
            <person name="Kulichevskaya I.S."/>
            <person name="Naumoff D.G."/>
            <person name="Miroshnikov K."/>
            <person name="Ivanova A."/>
            <person name="Philippov D.A."/>
            <person name="Hakobyan A."/>
            <person name="Rijpstra I.C."/>
            <person name="Sinninghe Damste J.S."/>
            <person name="Liesack W."/>
            <person name="Dedysh S.N."/>
        </authorList>
    </citation>
    <scope>NUCLEOTIDE SEQUENCE [LARGE SCALE GENOMIC DNA]</scope>
    <source>
        <strain evidence="11">PX52</strain>
    </source>
</reference>
<dbReference type="SUPFAM" id="SSF101904">
    <property type="entry name" value="GyrA/ParC C-terminal domain-like"/>
    <property type="match status" value="1"/>
</dbReference>
<evidence type="ECO:0000256" key="4">
    <source>
        <dbReference type="ARBA" id="ARBA00023029"/>
    </source>
</evidence>
<dbReference type="Gene3D" id="2.120.10.90">
    <property type="entry name" value="DNA gyrase/topoisomerase IV, subunit A, C-terminal"/>
    <property type="match status" value="1"/>
</dbReference>
<dbReference type="InterPro" id="IPR050220">
    <property type="entry name" value="Type_II_DNA_Topoisomerases"/>
</dbReference>
<dbReference type="PANTHER" id="PTHR43493">
    <property type="entry name" value="DNA GYRASE/TOPOISOMERASE SUBUNIT A"/>
    <property type="match status" value="1"/>
</dbReference>
<evidence type="ECO:0000256" key="7">
    <source>
        <dbReference type="PROSITE-ProRule" id="PRU01384"/>
    </source>
</evidence>
<evidence type="ECO:0000313" key="10">
    <source>
        <dbReference type="EMBL" id="QEL16992.1"/>
    </source>
</evidence>
<dbReference type="EMBL" id="CP042425">
    <property type="protein sequence ID" value="QEL16992.1"/>
    <property type="molecule type" value="Genomic_DNA"/>
</dbReference>
<dbReference type="SMART" id="SM00434">
    <property type="entry name" value="TOP4c"/>
    <property type="match status" value="1"/>
</dbReference>
<evidence type="ECO:0000256" key="6">
    <source>
        <dbReference type="ARBA" id="ARBA00023235"/>
    </source>
</evidence>
<keyword evidence="5 7" id="KW-0238">DNA-binding</keyword>
<dbReference type="GO" id="GO:0003918">
    <property type="term" value="F:DNA topoisomerase type II (double strand cut, ATP-hydrolyzing) activity"/>
    <property type="evidence" value="ECO:0007669"/>
    <property type="project" value="UniProtKB-EC"/>
</dbReference>
<feature type="domain" description="Topo IIA-type catalytic" evidence="9">
    <location>
        <begin position="31"/>
        <end position="505"/>
    </location>
</feature>
<name>A0A5C1AGW5_9BACT</name>
<evidence type="ECO:0000256" key="1">
    <source>
        <dbReference type="ARBA" id="ARBA00000185"/>
    </source>
</evidence>
<proteinExistence type="inferred from homology"/>
<dbReference type="RefSeq" id="WP_149111653.1">
    <property type="nucleotide sequence ID" value="NZ_CP042425.1"/>
</dbReference>
<evidence type="ECO:0000256" key="3">
    <source>
        <dbReference type="ARBA" id="ARBA00012895"/>
    </source>
</evidence>
<protein>
    <recommendedName>
        <fullName evidence="3">DNA topoisomerase (ATP-hydrolyzing)</fullName>
        <ecNumber evidence="3">5.6.2.2</ecNumber>
    </recommendedName>
</protein>
<dbReference type="InterPro" id="IPR013760">
    <property type="entry name" value="Topo_IIA-like_dom_sf"/>
</dbReference>
<dbReference type="CDD" id="cd00187">
    <property type="entry name" value="TOP4c"/>
    <property type="match status" value="1"/>
</dbReference>
<keyword evidence="11" id="KW-1185">Reference proteome</keyword>
<gene>
    <name evidence="10" type="ORF">PX52LOC_03968</name>
</gene>
<dbReference type="OrthoDB" id="9806486at2"/>
<dbReference type="SUPFAM" id="SSF56719">
    <property type="entry name" value="Type II DNA topoisomerase"/>
    <property type="match status" value="1"/>
</dbReference>
<dbReference type="KEGG" id="lrs:PX52LOC_03968"/>
<dbReference type="InterPro" id="IPR013757">
    <property type="entry name" value="Topo_IIA_A_a_sf"/>
</dbReference>
<dbReference type="NCBIfam" id="NF004044">
    <property type="entry name" value="PRK05561.1"/>
    <property type="match status" value="1"/>
</dbReference>
<dbReference type="PANTHER" id="PTHR43493:SF5">
    <property type="entry name" value="DNA GYRASE SUBUNIT A, CHLOROPLASTIC_MITOCHONDRIAL"/>
    <property type="match status" value="1"/>
</dbReference>
<keyword evidence="6 7" id="KW-0413">Isomerase</keyword>
<feature type="coiled-coil region" evidence="8">
    <location>
        <begin position="436"/>
        <end position="467"/>
    </location>
</feature>
<dbReference type="Gene3D" id="1.10.268.10">
    <property type="entry name" value="Topoisomerase, domain 3"/>
    <property type="match status" value="1"/>
</dbReference>
<evidence type="ECO:0000259" key="9">
    <source>
        <dbReference type="PROSITE" id="PS52040"/>
    </source>
</evidence>
<comment type="catalytic activity">
    <reaction evidence="1 7">
        <text>ATP-dependent breakage, passage and rejoining of double-stranded DNA.</text>
        <dbReference type="EC" id="5.6.2.2"/>
    </reaction>
</comment>
<dbReference type="InterPro" id="IPR002205">
    <property type="entry name" value="Topo_IIA_dom_A"/>
</dbReference>
<evidence type="ECO:0000256" key="8">
    <source>
        <dbReference type="SAM" id="Coils"/>
    </source>
</evidence>
<dbReference type="InterPro" id="IPR013758">
    <property type="entry name" value="Topo_IIA_A/C_ab"/>
</dbReference>
<feature type="active site" description="O-(5'-phospho-DNA)-tyrosine intermediate" evidence="7">
    <location>
        <position position="120"/>
    </location>
</feature>
<dbReference type="AlphaFoldDB" id="A0A5C1AGW5"/>
<organism evidence="10 11">
    <name type="scientific">Limnoglobus roseus</name>
    <dbReference type="NCBI Taxonomy" id="2598579"/>
    <lineage>
        <taxon>Bacteria</taxon>
        <taxon>Pseudomonadati</taxon>
        <taxon>Planctomycetota</taxon>
        <taxon>Planctomycetia</taxon>
        <taxon>Gemmatales</taxon>
        <taxon>Gemmataceae</taxon>
        <taxon>Limnoglobus</taxon>
    </lineage>
</organism>
<dbReference type="GO" id="GO:0005524">
    <property type="term" value="F:ATP binding"/>
    <property type="evidence" value="ECO:0007669"/>
    <property type="project" value="InterPro"/>
</dbReference>
<dbReference type="Gene3D" id="3.30.1360.40">
    <property type="match status" value="1"/>
</dbReference>
<dbReference type="GO" id="GO:0003677">
    <property type="term" value="F:DNA binding"/>
    <property type="evidence" value="ECO:0007669"/>
    <property type="project" value="UniProtKB-UniRule"/>
</dbReference>
<evidence type="ECO:0000313" key="11">
    <source>
        <dbReference type="Proteomes" id="UP000324974"/>
    </source>
</evidence>
<sequence>MAENIETVSIAGEVRSRFLRYAMSVVTGRALPDVRDGMKPVQRRILFSMFHDSNLTFDRKASKSAKIVGDVMGNYHPHGDGAIYDALVRMSQEWVMRVALVHGEGNFGSVDGDPPAAYRYTEAKLTKAAAYLLNELDQETIDFRDNYAGNKREPIMLPAQFPNLLVNGTAGIAVGMATNIPPHNLAEVLRACVFLIENPDATVALLLDRVKGPDFPLGGKIVTDRPTLRKIYEEGTGSIKVQGEWKLEELGRGRSQIVVTSIPYGVDKGALENFIGGLIEDKKLPQLLSVSNETNDKDGMRIVLELKGDADPVLVMAYLYKHTDLQKNFAYNMTALVPSADGKTMVPKDGLSLKDILQHFLDFRFETVKRRFEFELRKLRARIHILEGFRIIFNALDRAIKLIRESNGKADAAEKLKAEFALDDEQANAILDVQLYKIAKLEINKILDELREKKKRAEEIETILASKKKLWGVIKGELEKLAEEFPERRKTRMASEEDVLEFDEEAYIVKENTNVVLTRDGWIKRVGRLSSVESTRVREGDAVIAVVPGSTLDTVIFLADDGTAFTTRINEVPASSGYGEPITKFFKLADGVRIITAVTTDPRFTPADTAKGPYLFIATSAGNVLRLPLTSFRPESTKVGRRYVKLDDGDKVVMAQLVGGEESVMLASRQGYIIHFKLDDVNILSGVGKGVIGINLGDDDVCIGGVLIGGSRFDAIEVEQSNGKTARYGREARRVVGRGGKGDEVVKRLTHARIVPPPIELVNWDEIEGKPTKPKV</sequence>
<dbReference type="GO" id="GO:0009330">
    <property type="term" value="C:DNA topoisomerase type II (double strand cut, ATP-hydrolyzing) complex"/>
    <property type="evidence" value="ECO:0007669"/>
    <property type="project" value="TreeGrafter"/>
</dbReference>
<accession>A0A5C1AGW5</accession>
<dbReference type="EC" id="5.6.2.2" evidence="3"/>
<comment type="similarity">
    <text evidence="2">Belongs to the type II topoisomerase GyrA/ParC subunit family.</text>
</comment>
<dbReference type="Pfam" id="PF00521">
    <property type="entry name" value="DNA_topoisoIV"/>
    <property type="match status" value="1"/>
</dbReference>
<dbReference type="InterPro" id="IPR006691">
    <property type="entry name" value="GyrA/parC_rep"/>
</dbReference>
<dbReference type="Gene3D" id="3.90.199.10">
    <property type="entry name" value="Topoisomerase II, domain 5"/>
    <property type="match status" value="1"/>
</dbReference>